<accession>A0ABQ0MUQ6</accession>
<comment type="caution">
    <text evidence="2">The sequence shown here is derived from an EMBL/GenBank/DDBJ whole genome shotgun (WGS) entry which is preliminary data.</text>
</comment>
<dbReference type="PROSITE" id="PS51257">
    <property type="entry name" value="PROKAR_LIPOPROTEIN"/>
    <property type="match status" value="1"/>
</dbReference>
<keyword evidence="3" id="KW-1185">Reference proteome</keyword>
<sequence>MKYLLSVLMIVVLSACQSATELQSAYSKGLANSYSCGQITSALAAYEADKTSFATLKQIAEMSGLVIAPSAETDASSYYENVKSAATVAMLVQGCPPIT</sequence>
<dbReference type="Proteomes" id="UP000197068">
    <property type="component" value="Unassembled WGS sequence"/>
</dbReference>
<evidence type="ECO:0000256" key="1">
    <source>
        <dbReference type="SAM" id="SignalP"/>
    </source>
</evidence>
<evidence type="ECO:0000313" key="2">
    <source>
        <dbReference type="EMBL" id="GAW96096.1"/>
    </source>
</evidence>
<dbReference type="EMBL" id="BDQM01000011">
    <property type="protein sequence ID" value="GAW96096.1"/>
    <property type="molecule type" value="Genomic_DNA"/>
</dbReference>
<protein>
    <recommendedName>
        <fullName evidence="4">Lipoprotein</fullName>
    </recommendedName>
</protein>
<reference evidence="2 3" key="1">
    <citation type="submission" date="2017-06" db="EMBL/GenBank/DDBJ databases">
        <title>Whole Genome Sequences of Colwellia marinimaniae MTCD1.</title>
        <authorList>
            <person name="Kusumoto H."/>
            <person name="Inoue M."/>
            <person name="Tanikawa K."/>
            <person name="Maeji H."/>
            <person name="Cameron J.H."/>
            <person name="Bartlett D.H."/>
        </authorList>
    </citation>
    <scope>NUCLEOTIDE SEQUENCE [LARGE SCALE GENOMIC DNA]</scope>
    <source>
        <strain evidence="2 3">MTCD1</strain>
    </source>
</reference>
<keyword evidence="1" id="KW-0732">Signal</keyword>
<evidence type="ECO:0000313" key="3">
    <source>
        <dbReference type="Proteomes" id="UP000197068"/>
    </source>
</evidence>
<proteinExistence type="predicted"/>
<dbReference type="RefSeq" id="WP_057180112.1">
    <property type="nucleotide sequence ID" value="NZ_BDQM01000011.1"/>
</dbReference>
<organism evidence="2 3">
    <name type="scientific">Colwellia marinimaniae</name>
    <dbReference type="NCBI Taxonomy" id="1513592"/>
    <lineage>
        <taxon>Bacteria</taxon>
        <taxon>Pseudomonadati</taxon>
        <taxon>Pseudomonadota</taxon>
        <taxon>Gammaproteobacteria</taxon>
        <taxon>Alteromonadales</taxon>
        <taxon>Colwelliaceae</taxon>
        <taxon>Colwellia</taxon>
    </lineage>
</organism>
<evidence type="ECO:0008006" key="4">
    <source>
        <dbReference type="Google" id="ProtNLM"/>
    </source>
</evidence>
<feature type="chain" id="PRO_5045865343" description="Lipoprotein" evidence="1">
    <location>
        <begin position="20"/>
        <end position="99"/>
    </location>
</feature>
<gene>
    <name evidence="2" type="ORF">MTCD1_01706</name>
</gene>
<feature type="signal peptide" evidence="1">
    <location>
        <begin position="1"/>
        <end position="19"/>
    </location>
</feature>
<name>A0ABQ0MUQ6_9GAMM</name>